<dbReference type="Gene3D" id="3.10.100.10">
    <property type="entry name" value="Mannose-Binding Protein A, subunit A"/>
    <property type="match status" value="1"/>
</dbReference>
<keyword evidence="4" id="KW-1185">Reference proteome</keyword>
<dbReference type="EMBL" id="JAWQEG010005586">
    <property type="protein sequence ID" value="KAK3857529.1"/>
    <property type="molecule type" value="Genomic_DNA"/>
</dbReference>
<reference evidence="3" key="1">
    <citation type="submission" date="2023-10" db="EMBL/GenBank/DDBJ databases">
        <title>Genome assemblies of two species of porcelain crab, Petrolisthes cinctipes and Petrolisthes manimaculis (Anomura: Porcellanidae).</title>
        <authorList>
            <person name="Angst P."/>
        </authorList>
    </citation>
    <scope>NUCLEOTIDE SEQUENCE</scope>
    <source>
        <strain evidence="3">PB745_01</strain>
        <tissue evidence="3">Gill</tissue>
    </source>
</reference>
<sequence>MVNLHCCNYLVTDTFDVEVKLYHWHHVCVSLHLSINRVVIVHDDIFLERELGGGERLKVRGGGRLVMGQDIDSLEGSGSIRQAMHGDVADFVLYPQALDSDVLRSYVKCGQLETEKVEPILSFDTKMTIFKVLGSTTVSKINLDKVCHQKLDTKIMITEKLNFQSSYKLCSKLKGRLTVPKTDEENTKIFNDFIKFNDLCVDSYGTLYWLGIKGDLDSGQWLVLPEKKPLGWSKLASGYDTVKPSQQCASVGGSDFPLDWFATPCDYLTCPLCTFLHTPKFRVRGLCSQSIIDQTLYLRDYKNGKVQFHGPYYTMIEWDLQNMTWKLASRRDEDLNGYIMLERPGEMPVGVHTWVISGDNCLATKSQLPL</sequence>
<gene>
    <name evidence="3" type="ORF">Pcinc_036223</name>
</gene>
<dbReference type="Pfam" id="PF00354">
    <property type="entry name" value="Pentaxin"/>
    <property type="match status" value="1"/>
</dbReference>
<accession>A0AAE1BY83</accession>
<dbReference type="SUPFAM" id="SSF49899">
    <property type="entry name" value="Concanavalin A-like lectins/glucanases"/>
    <property type="match status" value="1"/>
</dbReference>
<dbReference type="Proteomes" id="UP001286313">
    <property type="component" value="Unassembled WGS sequence"/>
</dbReference>
<dbReference type="Gene3D" id="2.60.120.200">
    <property type="match status" value="1"/>
</dbReference>
<dbReference type="Pfam" id="PF00059">
    <property type="entry name" value="Lectin_C"/>
    <property type="match status" value="1"/>
</dbReference>
<dbReference type="InterPro" id="IPR016186">
    <property type="entry name" value="C-type_lectin-like/link_sf"/>
</dbReference>
<protein>
    <recommendedName>
        <fullName evidence="5">C-type lectin domain-containing protein</fullName>
    </recommendedName>
</protein>
<dbReference type="InterPro" id="IPR016187">
    <property type="entry name" value="CTDL_fold"/>
</dbReference>
<dbReference type="AlphaFoldDB" id="A0AAE1BY83"/>
<feature type="domain" description="C-type lectin" evidence="1">
    <location>
        <begin position="160"/>
        <end position="274"/>
    </location>
</feature>
<evidence type="ECO:0000313" key="3">
    <source>
        <dbReference type="EMBL" id="KAK3857529.1"/>
    </source>
</evidence>
<evidence type="ECO:0000259" key="2">
    <source>
        <dbReference type="Pfam" id="PF00354"/>
    </source>
</evidence>
<dbReference type="InterPro" id="IPR001759">
    <property type="entry name" value="PTX_dom"/>
</dbReference>
<name>A0AAE1BY83_PETCI</name>
<evidence type="ECO:0000259" key="1">
    <source>
        <dbReference type="Pfam" id="PF00059"/>
    </source>
</evidence>
<evidence type="ECO:0008006" key="5">
    <source>
        <dbReference type="Google" id="ProtNLM"/>
    </source>
</evidence>
<evidence type="ECO:0000313" key="4">
    <source>
        <dbReference type="Proteomes" id="UP001286313"/>
    </source>
</evidence>
<feature type="domain" description="Pentraxin (PTX)" evidence="2">
    <location>
        <begin position="15"/>
        <end position="115"/>
    </location>
</feature>
<dbReference type="InterPro" id="IPR013320">
    <property type="entry name" value="ConA-like_dom_sf"/>
</dbReference>
<comment type="caution">
    <text evidence="3">The sequence shown here is derived from an EMBL/GenBank/DDBJ whole genome shotgun (WGS) entry which is preliminary data.</text>
</comment>
<dbReference type="CDD" id="cd00037">
    <property type="entry name" value="CLECT"/>
    <property type="match status" value="1"/>
</dbReference>
<proteinExistence type="predicted"/>
<organism evidence="3 4">
    <name type="scientific">Petrolisthes cinctipes</name>
    <name type="common">Flat porcelain crab</name>
    <dbReference type="NCBI Taxonomy" id="88211"/>
    <lineage>
        <taxon>Eukaryota</taxon>
        <taxon>Metazoa</taxon>
        <taxon>Ecdysozoa</taxon>
        <taxon>Arthropoda</taxon>
        <taxon>Crustacea</taxon>
        <taxon>Multicrustacea</taxon>
        <taxon>Malacostraca</taxon>
        <taxon>Eumalacostraca</taxon>
        <taxon>Eucarida</taxon>
        <taxon>Decapoda</taxon>
        <taxon>Pleocyemata</taxon>
        <taxon>Anomura</taxon>
        <taxon>Galatheoidea</taxon>
        <taxon>Porcellanidae</taxon>
        <taxon>Petrolisthes</taxon>
    </lineage>
</organism>
<dbReference type="SUPFAM" id="SSF56436">
    <property type="entry name" value="C-type lectin-like"/>
    <property type="match status" value="1"/>
</dbReference>
<dbReference type="InterPro" id="IPR001304">
    <property type="entry name" value="C-type_lectin-like"/>
</dbReference>